<evidence type="ECO:0000256" key="9">
    <source>
        <dbReference type="ARBA" id="ARBA00022960"/>
    </source>
</evidence>
<dbReference type="NCBIfam" id="TIGR01082">
    <property type="entry name" value="murC"/>
    <property type="match status" value="1"/>
</dbReference>
<comment type="function">
    <text evidence="14">Cell wall formation.</text>
</comment>
<feature type="transmembrane region" description="Helical" evidence="15">
    <location>
        <begin position="7"/>
        <end position="24"/>
    </location>
</feature>
<keyword evidence="10 14" id="KW-0573">Peptidoglycan synthesis</keyword>
<evidence type="ECO:0000256" key="6">
    <source>
        <dbReference type="ARBA" id="ARBA00022618"/>
    </source>
</evidence>
<comment type="pathway">
    <text evidence="2 14">Cell wall biogenesis; peptidoglycan biosynthesis.</text>
</comment>
<dbReference type="SUPFAM" id="SSF53244">
    <property type="entry name" value="MurD-like peptide ligases, peptide-binding domain"/>
    <property type="match status" value="1"/>
</dbReference>
<evidence type="ECO:0000256" key="14">
    <source>
        <dbReference type="HAMAP-Rule" id="MF_00046"/>
    </source>
</evidence>
<organism evidence="19 20">
    <name type="scientific">Avrilella dinanensis</name>
    <dbReference type="NCBI Taxonomy" id="2008672"/>
    <lineage>
        <taxon>Bacteria</taxon>
        <taxon>Pseudomonadati</taxon>
        <taxon>Bacteroidota</taxon>
        <taxon>Flavobacteriia</taxon>
        <taxon>Flavobacteriales</taxon>
        <taxon>Flavobacteriaceae</taxon>
        <taxon>Avrilella</taxon>
    </lineage>
</organism>
<evidence type="ECO:0000256" key="5">
    <source>
        <dbReference type="ARBA" id="ARBA00022598"/>
    </source>
</evidence>
<comment type="caution">
    <text evidence="19">The sequence shown here is derived from an EMBL/GenBank/DDBJ whole genome shotgun (WGS) entry which is preliminary data.</text>
</comment>
<evidence type="ECO:0000259" key="16">
    <source>
        <dbReference type="Pfam" id="PF01225"/>
    </source>
</evidence>
<dbReference type="GO" id="GO:0009252">
    <property type="term" value="P:peptidoglycan biosynthetic process"/>
    <property type="evidence" value="ECO:0007669"/>
    <property type="project" value="UniProtKB-UniRule"/>
</dbReference>
<comment type="catalytic activity">
    <reaction evidence="13 14">
        <text>UDP-N-acetyl-alpha-D-muramate + L-alanine + ATP = UDP-N-acetyl-alpha-D-muramoyl-L-alanine + ADP + phosphate + H(+)</text>
        <dbReference type="Rhea" id="RHEA:23372"/>
        <dbReference type="ChEBI" id="CHEBI:15378"/>
        <dbReference type="ChEBI" id="CHEBI:30616"/>
        <dbReference type="ChEBI" id="CHEBI:43474"/>
        <dbReference type="ChEBI" id="CHEBI:57972"/>
        <dbReference type="ChEBI" id="CHEBI:70757"/>
        <dbReference type="ChEBI" id="CHEBI:83898"/>
        <dbReference type="ChEBI" id="CHEBI:456216"/>
        <dbReference type="EC" id="6.3.2.8"/>
    </reaction>
</comment>
<feature type="domain" description="Mur ligase C-terminal" evidence="17">
    <location>
        <begin position="318"/>
        <end position="413"/>
    </location>
</feature>
<evidence type="ECO:0000256" key="10">
    <source>
        <dbReference type="ARBA" id="ARBA00022984"/>
    </source>
</evidence>
<dbReference type="Gene3D" id="3.40.50.720">
    <property type="entry name" value="NAD(P)-binding Rossmann-like Domain"/>
    <property type="match status" value="1"/>
</dbReference>
<feature type="domain" description="Mur ligase N-terminal catalytic" evidence="16">
    <location>
        <begin position="7"/>
        <end position="109"/>
    </location>
</feature>
<dbReference type="EC" id="6.3.2.8" evidence="3 14"/>
<feature type="domain" description="Mur ligase central" evidence="18">
    <location>
        <begin position="114"/>
        <end position="295"/>
    </location>
</feature>
<evidence type="ECO:0000259" key="17">
    <source>
        <dbReference type="Pfam" id="PF02875"/>
    </source>
</evidence>
<dbReference type="InterPro" id="IPR036565">
    <property type="entry name" value="Mur-like_cat_sf"/>
</dbReference>
<evidence type="ECO:0000256" key="3">
    <source>
        <dbReference type="ARBA" id="ARBA00012211"/>
    </source>
</evidence>
<name>A0A2M9R633_9FLAO</name>
<sequence length="472" mass="52704">MNEFKNIFFIGIGGIGMSALARYFHSVGKIVYGYDKTSTKLTRELESLGMSVHYTDDLDNIPSNLVPENTLVVITPAIPKSHSEWNYFLDNGFEIKKRSEVLGLITKDTYCFAVAGTHGKTTTTAILGHILHQSGVDVTAFVGGIVENYHSNLIGNGKTVTVVEADEFDRSFLKLYPDMACVTSMDADHLDIYGDSSHIEEAFIDFANKIQDKNKLFVAKGLPLDGVQIEVSDNQGTSKTLPFLGGERIFKAENVRIENGAYVFDVHTTEDTIKDIRFHLFGKHNLSNALMALSMAKTYGISDENIRKALESFKGIERRFSYKIKTDNLVLIDDYAHHPTEINAVYKAVKELYPTRKNLVIFQPHLFSRTRDFLEGFAESLSQFDEVILLDIYPARELPIEGITSGLLLEKINNPNKKIVSKQELEKEVLTSNAQIIAMVGAGDIGEMVVPLAEDLQIHKFTNSQSSKETKS</sequence>
<dbReference type="InterPro" id="IPR013221">
    <property type="entry name" value="Mur_ligase_cen"/>
</dbReference>
<evidence type="ECO:0000256" key="2">
    <source>
        <dbReference type="ARBA" id="ARBA00004752"/>
    </source>
</evidence>
<dbReference type="Gene3D" id="3.90.190.20">
    <property type="entry name" value="Mur ligase, C-terminal domain"/>
    <property type="match status" value="1"/>
</dbReference>
<dbReference type="InterPro" id="IPR000713">
    <property type="entry name" value="Mur_ligase_N"/>
</dbReference>
<evidence type="ECO:0000256" key="4">
    <source>
        <dbReference type="ARBA" id="ARBA00022490"/>
    </source>
</evidence>
<dbReference type="UniPathway" id="UPA00219"/>
<keyword evidence="5 14" id="KW-0436">Ligase</keyword>
<dbReference type="Pfam" id="PF08245">
    <property type="entry name" value="Mur_ligase_M"/>
    <property type="match status" value="1"/>
</dbReference>
<accession>A0A2M9R633</accession>
<evidence type="ECO:0000259" key="18">
    <source>
        <dbReference type="Pfam" id="PF08245"/>
    </source>
</evidence>
<dbReference type="AlphaFoldDB" id="A0A2M9R633"/>
<evidence type="ECO:0000256" key="15">
    <source>
        <dbReference type="SAM" id="Phobius"/>
    </source>
</evidence>
<comment type="subcellular location">
    <subcellularLocation>
        <location evidence="1 14">Cytoplasm</location>
    </subcellularLocation>
</comment>
<dbReference type="OrthoDB" id="9804126at2"/>
<dbReference type="GO" id="GO:0008360">
    <property type="term" value="P:regulation of cell shape"/>
    <property type="evidence" value="ECO:0007669"/>
    <property type="project" value="UniProtKB-KW"/>
</dbReference>
<evidence type="ECO:0000256" key="12">
    <source>
        <dbReference type="ARBA" id="ARBA00023316"/>
    </source>
</evidence>
<dbReference type="GO" id="GO:0071555">
    <property type="term" value="P:cell wall organization"/>
    <property type="evidence" value="ECO:0007669"/>
    <property type="project" value="UniProtKB-KW"/>
</dbReference>
<dbReference type="InterPro" id="IPR004101">
    <property type="entry name" value="Mur_ligase_C"/>
</dbReference>
<dbReference type="Pfam" id="PF02875">
    <property type="entry name" value="Mur_ligase_C"/>
    <property type="match status" value="1"/>
</dbReference>
<keyword evidence="7 14" id="KW-0547">Nucleotide-binding</keyword>
<dbReference type="Gene3D" id="3.40.1190.10">
    <property type="entry name" value="Mur-like, catalytic domain"/>
    <property type="match status" value="1"/>
</dbReference>
<gene>
    <name evidence="14" type="primary">murC</name>
    <name evidence="19" type="ORF">CDL10_06980</name>
</gene>
<feature type="binding site" evidence="14">
    <location>
        <begin position="116"/>
        <end position="122"/>
    </location>
    <ligand>
        <name>ATP</name>
        <dbReference type="ChEBI" id="CHEBI:30616"/>
    </ligand>
</feature>
<dbReference type="HAMAP" id="MF_00046">
    <property type="entry name" value="MurC"/>
    <property type="match status" value="1"/>
</dbReference>
<keyword evidence="9 14" id="KW-0133">Cell shape</keyword>
<dbReference type="GO" id="GO:0008763">
    <property type="term" value="F:UDP-N-acetylmuramate-L-alanine ligase activity"/>
    <property type="evidence" value="ECO:0007669"/>
    <property type="project" value="UniProtKB-UniRule"/>
</dbReference>
<dbReference type="InterPro" id="IPR005758">
    <property type="entry name" value="UDP-N-AcMur_Ala_ligase_MurC"/>
</dbReference>
<dbReference type="Pfam" id="PF01225">
    <property type="entry name" value="Mur_ligase"/>
    <property type="match status" value="1"/>
</dbReference>
<keyword evidence="15" id="KW-1133">Transmembrane helix</keyword>
<dbReference type="PANTHER" id="PTHR43445:SF3">
    <property type="entry name" value="UDP-N-ACETYLMURAMATE--L-ALANINE LIGASE"/>
    <property type="match status" value="1"/>
</dbReference>
<proteinExistence type="inferred from homology"/>
<evidence type="ECO:0000256" key="1">
    <source>
        <dbReference type="ARBA" id="ARBA00004496"/>
    </source>
</evidence>
<dbReference type="EMBL" id="NIPO01000001">
    <property type="protein sequence ID" value="PJR04304.1"/>
    <property type="molecule type" value="Genomic_DNA"/>
</dbReference>
<comment type="similarity">
    <text evidence="14">Belongs to the MurCDEF family.</text>
</comment>
<protein>
    <recommendedName>
        <fullName evidence="3 14">UDP-N-acetylmuramate--L-alanine ligase</fullName>
        <ecNumber evidence="3 14">6.3.2.8</ecNumber>
    </recommendedName>
    <alternativeName>
        <fullName evidence="14">UDP-N-acetylmuramoyl-L-alanine synthetase</fullName>
    </alternativeName>
</protein>
<keyword evidence="15" id="KW-0812">Transmembrane</keyword>
<dbReference type="Proteomes" id="UP000231960">
    <property type="component" value="Unassembled WGS sequence"/>
</dbReference>
<keyword evidence="8 14" id="KW-0067">ATP-binding</keyword>
<reference evidence="19 20" key="1">
    <citation type="submission" date="2017-06" db="EMBL/GenBank/DDBJ databases">
        <title>Description of Avrilella dinanensis gen. nov. sp. nov.</title>
        <authorList>
            <person name="Leyer C."/>
            <person name="Sassi M."/>
            <person name="Minet J."/>
            <person name="Kayal S."/>
            <person name="Cattoir V."/>
        </authorList>
    </citation>
    <scope>NUCLEOTIDE SEQUENCE [LARGE SCALE GENOMIC DNA]</scope>
    <source>
        <strain evidence="19 20">UR159</strain>
    </source>
</reference>
<keyword evidence="20" id="KW-1185">Reference proteome</keyword>
<keyword evidence="12 14" id="KW-0961">Cell wall biogenesis/degradation</keyword>
<evidence type="ECO:0000256" key="7">
    <source>
        <dbReference type="ARBA" id="ARBA00022741"/>
    </source>
</evidence>
<dbReference type="GO" id="GO:0005737">
    <property type="term" value="C:cytoplasm"/>
    <property type="evidence" value="ECO:0007669"/>
    <property type="project" value="UniProtKB-SubCell"/>
</dbReference>
<keyword evidence="11 14" id="KW-0131">Cell cycle</keyword>
<dbReference type="InterPro" id="IPR050061">
    <property type="entry name" value="MurCDEF_pg_biosynth"/>
</dbReference>
<keyword evidence="15" id="KW-0472">Membrane</keyword>
<keyword evidence="6 14" id="KW-0132">Cell division</keyword>
<dbReference type="PANTHER" id="PTHR43445">
    <property type="entry name" value="UDP-N-ACETYLMURAMATE--L-ALANINE LIGASE-RELATED"/>
    <property type="match status" value="1"/>
</dbReference>
<evidence type="ECO:0000313" key="19">
    <source>
        <dbReference type="EMBL" id="PJR04304.1"/>
    </source>
</evidence>
<dbReference type="SUPFAM" id="SSF53623">
    <property type="entry name" value="MurD-like peptide ligases, catalytic domain"/>
    <property type="match status" value="1"/>
</dbReference>
<evidence type="ECO:0000256" key="8">
    <source>
        <dbReference type="ARBA" id="ARBA00022840"/>
    </source>
</evidence>
<evidence type="ECO:0000256" key="13">
    <source>
        <dbReference type="ARBA" id="ARBA00047833"/>
    </source>
</evidence>
<dbReference type="GO" id="GO:0051301">
    <property type="term" value="P:cell division"/>
    <property type="evidence" value="ECO:0007669"/>
    <property type="project" value="UniProtKB-KW"/>
</dbReference>
<dbReference type="GO" id="GO:0005524">
    <property type="term" value="F:ATP binding"/>
    <property type="evidence" value="ECO:0007669"/>
    <property type="project" value="UniProtKB-UniRule"/>
</dbReference>
<dbReference type="SUPFAM" id="SSF51984">
    <property type="entry name" value="MurCD N-terminal domain"/>
    <property type="match status" value="1"/>
</dbReference>
<dbReference type="InterPro" id="IPR036615">
    <property type="entry name" value="Mur_ligase_C_dom_sf"/>
</dbReference>
<keyword evidence="4 14" id="KW-0963">Cytoplasm</keyword>
<dbReference type="RefSeq" id="WP_100677864.1">
    <property type="nucleotide sequence ID" value="NZ_NIPO01000001.1"/>
</dbReference>
<evidence type="ECO:0000256" key="11">
    <source>
        <dbReference type="ARBA" id="ARBA00023306"/>
    </source>
</evidence>
<evidence type="ECO:0000313" key="20">
    <source>
        <dbReference type="Proteomes" id="UP000231960"/>
    </source>
</evidence>